<organism evidence="1 2">
    <name type="scientific">Amedibacillus dolichus</name>
    <dbReference type="NCBI Taxonomy" id="31971"/>
    <lineage>
        <taxon>Bacteria</taxon>
        <taxon>Bacillati</taxon>
        <taxon>Bacillota</taxon>
        <taxon>Erysipelotrichia</taxon>
        <taxon>Erysipelotrichales</taxon>
        <taxon>Erysipelotrichaceae</taxon>
        <taxon>Amedibacillus</taxon>
    </lineage>
</organism>
<evidence type="ECO:0008006" key="3">
    <source>
        <dbReference type="Google" id="ProtNLM"/>
    </source>
</evidence>
<reference evidence="1 2" key="3">
    <citation type="submission" date="2023-06" db="EMBL/GenBank/DDBJ databases">
        <authorList>
            <person name="Zeman M."/>
            <person name="Kubasova T."/>
            <person name="Jahodarova E."/>
            <person name="Nykrynova M."/>
            <person name="Rychlik I."/>
        </authorList>
    </citation>
    <scope>NUCLEOTIDE SEQUENCE [LARGE SCALE GENOMIC DNA]</scope>
    <source>
        <strain evidence="1 2">ET39</strain>
    </source>
</reference>
<comment type="caution">
    <text evidence="1">The sequence shown here is derived from an EMBL/GenBank/DDBJ whole genome shotgun (WGS) entry which is preliminary data.</text>
</comment>
<dbReference type="Proteomes" id="UP001529340">
    <property type="component" value="Unassembled WGS sequence"/>
</dbReference>
<reference evidence="1 2" key="2">
    <citation type="submission" date="2023-06" db="EMBL/GenBank/DDBJ databases">
        <title>Identification and characterization of horizontal gene transfer across gut microbiota members of farm animals based on homology search.</title>
        <authorList>
            <person name="Schwarzerova J."/>
            <person name="Nykrynova M."/>
            <person name="Jureckova K."/>
            <person name="Cejkova D."/>
            <person name="Rychlik I."/>
        </authorList>
    </citation>
    <scope>NUCLEOTIDE SEQUENCE [LARGE SCALE GENOMIC DNA]</scope>
    <source>
        <strain evidence="1 2">ET39</strain>
    </source>
</reference>
<evidence type="ECO:0000313" key="1">
    <source>
        <dbReference type="EMBL" id="MDM8157850.1"/>
    </source>
</evidence>
<reference evidence="2" key="1">
    <citation type="submission" date="2023-06" db="EMBL/GenBank/DDBJ databases">
        <title>Identification and characterization of horizontal gene transfer across gut microbiota members of farm animals based on homology search.</title>
        <authorList>
            <person name="Zeman M."/>
            <person name="Kubasova T."/>
            <person name="Jahodarova E."/>
            <person name="Nykrynova M."/>
            <person name="Rychlik I."/>
        </authorList>
    </citation>
    <scope>NUCLEOTIDE SEQUENCE [LARGE SCALE GENOMIC DNA]</scope>
    <source>
        <strain evidence="2">ET39</strain>
    </source>
</reference>
<sequence length="113" mass="13089">MNEHYERAALFQPFDSLKGFLSQLKQQERVIVERPQLFEEELQMLDQKLQRLRPGMLVTVCYIENGDCLRLQGMVAAVRRDARQLQIVKTRIPFDAIVDLSGEALDEDPFAIP</sequence>
<keyword evidence="2" id="KW-1185">Reference proteome</keyword>
<protein>
    <recommendedName>
        <fullName evidence="3">YolD-like family protein</fullName>
    </recommendedName>
</protein>
<accession>A0ABT7UE03</accession>
<name>A0ABT7UE03_9FIRM</name>
<dbReference type="RefSeq" id="WP_289608293.1">
    <property type="nucleotide sequence ID" value="NZ_JAUDCG010000048.1"/>
</dbReference>
<evidence type="ECO:0000313" key="2">
    <source>
        <dbReference type="Proteomes" id="UP001529340"/>
    </source>
</evidence>
<dbReference type="EMBL" id="JAUDCG010000048">
    <property type="protein sequence ID" value="MDM8157850.1"/>
    <property type="molecule type" value="Genomic_DNA"/>
</dbReference>
<proteinExistence type="predicted"/>
<gene>
    <name evidence="1" type="ORF">QUV96_09395</name>
</gene>